<organism evidence="2 3">
    <name type="scientific">Streptomyces phage Pablito</name>
    <dbReference type="NCBI Taxonomy" id="2894593"/>
    <lineage>
        <taxon>Viruses</taxon>
        <taxon>Duplodnaviria</taxon>
        <taxon>Heunggongvirae</taxon>
        <taxon>Uroviricota</taxon>
        <taxon>Caudoviricetes</taxon>
        <taxon>Arquatrovirinae</taxon>
        <taxon>Janusvirus</taxon>
        <taxon>Janusvirus pablito</taxon>
    </lineage>
</organism>
<dbReference type="Proteomes" id="UP000827624">
    <property type="component" value="Segment"/>
</dbReference>
<sequence>MSEPVPGTGRKSPAARRTKAKSKNGAGVSAGSRVLPHRYADEGEKGGWIRRLIRRREARLWKKEAGE</sequence>
<feature type="region of interest" description="Disordered" evidence="1">
    <location>
        <begin position="1"/>
        <end position="39"/>
    </location>
</feature>
<name>A0AAE8YJS8_9CAUD</name>
<dbReference type="KEGG" id="vg:77947828"/>
<evidence type="ECO:0000313" key="2">
    <source>
        <dbReference type="EMBL" id="UFD98000.1"/>
    </source>
</evidence>
<evidence type="ECO:0000313" key="3">
    <source>
        <dbReference type="Proteomes" id="UP000827624"/>
    </source>
</evidence>
<evidence type="ECO:0000256" key="1">
    <source>
        <dbReference type="SAM" id="MobiDB-lite"/>
    </source>
</evidence>
<proteinExistence type="predicted"/>
<feature type="compositionally biased region" description="Basic residues" evidence="1">
    <location>
        <begin position="13"/>
        <end position="22"/>
    </location>
</feature>
<dbReference type="RefSeq" id="YP_010671575.1">
    <property type="nucleotide sequence ID" value="NC_070968.1"/>
</dbReference>
<dbReference type="EMBL" id="OK412919">
    <property type="protein sequence ID" value="UFD98000.1"/>
    <property type="molecule type" value="Genomic_DNA"/>
</dbReference>
<accession>A0AAE8YJS8</accession>
<reference evidence="2" key="1">
    <citation type="submission" date="2021-10" db="EMBL/GenBank/DDBJ databases">
        <title>Bacteriophage attack leads to shedding of the bacterial cell wall.</title>
        <authorList>
            <person name="Ongenae V."/>
            <person name="Claessen D."/>
            <person name="Briegel A."/>
        </authorList>
    </citation>
    <scope>NUCLEOTIDE SEQUENCE</scope>
</reference>
<protein>
    <submittedName>
        <fullName evidence="2">Uncharacterized protein</fullName>
    </submittedName>
</protein>
<dbReference type="GeneID" id="77947828"/>
<keyword evidence="3" id="KW-1185">Reference proteome</keyword>